<keyword evidence="9" id="KW-1185">Reference proteome</keyword>
<dbReference type="InterPro" id="IPR039920">
    <property type="entry name" value="MMS19"/>
</dbReference>
<dbReference type="InterPro" id="IPR029240">
    <property type="entry name" value="MMS19_N"/>
</dbReference>
<dbReference type="InterPro" id="IPR016024">
    <property type="entry name" value="ARM-type_fold"/>
</dbReference>
<comment type="similarity">
    <text evidence="2 5">Belongs to the MET18/MMS19 family.</text>
</comment>
<evidence type="ECO:0000256" key="4">
    <source>
        <dbReference type="ARBA" id="ARBA00023242"/>
    </source>
</evidence>
<dbReference type="Gene3D" id="1.25.10.10">
    <property type="entry name" value="Leucine-rich Repeat Variant"/>
    <property type="match status" value="1"/>
</dbReference>
<dbReference type="Pfam" id="PF14500">
    <property type="entry name" value="MMS19_N"/>
    <property type="match status" value="1"/>
</dbReference>
<dbReference type="EMBL" id="VIGI01000013">
    <property type="protein sequence ID" value="KAB8292203.1"/>
    <property type="molecule type" value="Genomic_DNA"/>
</dbReference>
<dbReference type="PANTHER" id="PTHR12891:SF0">
    <property type="entry name" value="MMS19 NUCLEOTIDE EXCISION REPAIR PROTEIN HOMOLOG"/>
    <property type="match status" value="1"/>
</dbReference>
<evidence type="ECO:0000313" key="9">
    <source>
        <dbReference type="Proteomes" id="UP000326757"/>
    </source>
</evidence>
<evidence type="ECO:0000256" key="2">
    <source>
        <dbReference type="ARBA" id="ARBA00009340"/>
    </source>
</evidence>
<name>A0A5N6JT02_MONLA</name>
<comment type="caution">
    <text evidence="8">The sequence shown here is derived from an EMBL/GenBank/DDBJ whole genome shotgun (WGS) entry which is preliminary data.</text>
</comment>
<dbReference type="Pfam" id="PF12460">
    <property type="entry name" value="MMS19_C"/>
    <property type="match status" value="1"/>
</dbReference>
<evidence type="ECO:0000313" key="8">
    <source>
        <dbReference type="EMBL" id="KAB8292203.1"/>
    </source>
</evidence>
<dbReference type="SUPFAM" id="SSF48371">
    <property type="entry name" value="ARM repeat"/>
    <property type="match status" value="1"/>
</dbReference>
<dbReference type="Proteomes" id="UP000326757">
    <property type="component" value="Unassembled WGS sequence"/>
</dbReference>
<feature type="domain" description="MMS19 C-terminal" evidence="6">
    <location>
        <begin position="616"/>
        <end position="1079"/>
    </location>
</feature>
<accession>A0A5N6JT02</accession>
<keyword evidence="3" id="KW-0677">Repeat</keyword>
<dbReference type="InterPro" id="IPR011989">
    <property type="entry name" value="ARM-like"/>
</dbReference>
<keyword evidence="4 5" id="KW-0539">Nucleus</keyword>
<dbReference type="GO" id="GO:0005634">
    <property type="term" value="C:nucleus"/>
    <property type="evidence" value="ECO:0007669"/>
    <property type="project" value="UniProtKB-SubCell"/>
</dbReference>
<sequence length="1123" mass="124875">MGLTVADFMAARAEGDKLAVANQKAESLTAISSLIAELGPYIDGEASMEDCQKGLEFLLLVLQNIDPGKLSRHDLSALINYLTNRVSQAGEVQIYRAGLLEIAKCLTTISKMPKFIKSNAPDIASAVFRLPDNKASLNEFPHATRLNLLYLLQYLLDAYPTALKTSMGSKFVDGMAAMAAVERNPSCILAIFKIYAQLGKSWNISSDEAETMFSSFFRYFPITTTKSATPLKPEEDLKRGLLNCLTSNDAFGSSVFPALFQKLDSESVRADVKIDVFDAMLECIRSYSNLFDFSITIWDTLKWEVWNGENDDFINRSIQNIAAIASQLGHQQFDLENDYNDLAKFVNHITQECIVIFTDDTKKRMILPSTRILSKIASTSAYAFTLVFRNSLPTIFTLWQSLDTMTDRTRLVESLNMILEARSDISRSSPSNIEGTAHQPIKSLDDEYITRRLAIMEENFDKFRESLVELYFGATSKSSNDLELRVATIKGLTKLATIRNNSTDTPFLNSFEQGTIIEKLNETAFDLKEADQLRALAVTSLSTLSVRNPDTFISITLPNFIGRLPEQLNSDNGDDSEVSHVVWLLDSLVDIACKATCQHELAAVSDSDTKTHFKFRLFKALQSELVTKFMHHVSKHANQKSYQMAILGAIYRGLQVFDDALANDKTTGEASLNIDDTADPYAFIAIALFKRVIGPFQHETGDLKGSWFVGIAESNKGESFDDSVVALIGGIGTYILRSNTTSHANNFLLKANTDSPTEPSRVWTLFNFGAHTRADLGACQQDLRFGPSNKCSANILSTALVAGVRKEDADRLGLKVNETAKSMLLNSVSTQNNCSRQARISMLQMMQLLVNKFGADKQLFEGGESLHDIMLQLVKEAPSKPDSEAYQIYQALAYFAAAALAAYEPCSTVLIDIMMQGISDPKRGRKIAQSFAILLAPSSIMNDTNFCILRPLRYGRLYSLSINQLISLWQSSEESRIKDNCLIALVGILRFMPAKIIQENAGQILPLALSGTNVPDKATKDASMNIMIVLMPENPNLIEEHLDSIINRMTDRTHNTYDSPSDATVEGRSKALDVLAMLPTLVEKETLLRRKNSVLKELDVALDDCSREVRMRADRCKMVWFNL</sequence>
<dbReference type="PANTHER" id="PTHR12891">
    <property type="entry name" value="DNA REPAIR/TRANSCRIPTION PROTEIN MET18/MMS19"/>
    <property type="match status" value="1"/>
</dbReference>
<dbReference type="OrthoDB" id="342900at2759"/>
<evidence type="ECO:0000259" key="7">
    <source>
        <dbReference type="Pfam" id="PF14500"/>
    </source>
</evidence>
<feature type="domain" description="MMS19 N-terminal" evidence="7">
    <location>
        <begin position="36"/>
        <end position="307"/>
    </location>
</feature>
<evidence type="ECO:0000256" key="1">
    <source>
        <dbReference type="ARBA" id="ARBA00004123"/>
    </source>
</evidence>
<gene>
    <name evidence="8" type="ORF">EYC80_007945</name>
</gene>
<evidence type="ECO:0000256" key="3">
    <source>
        <dbReference type="ARBA" id="ARBA00022737"/>
    </source>
</evidence>
<evidence type="ECO:0000256" key="5">
    <source>
        <dbReference type="RuleBase" id="RU367072"/>
    </source>
</evidence>
<dbReference type="GO" id="GO:0016226">
    <property type="term" value="P:iron-sulfur cluster assembly"/>
    <property type="evidence" value="ECO:0007669"/>
    <property type="project" value="UniProtKB-UniRule"/>
</dbReference>
<keyword evidence="5" id="KW-0227">DNA damage</keyword>
<evidence type="ECO:0000259" key="6">
    <source>
        <dbReference type="Pfam" id="PF12460"/>
    </source>
</evidence>
<dbReference type="GO" id="GO:0006281">
    <property type="term" value="P:DNA repair"/>
    <property type="evidence" value="ECO:0007669"/>
    <property type="project" value="UniProtKB-UniRule"/>
</dbReference>
<dbReference type="GO" id="GO:0051604">
    <property type="term" value="P:protein maturation"/>
    <property type="evidence" value="ECO:0007669"/>
    <property type="project" value="UniProtKB-UniRule"/>
</dbReference>
<organism evidence="8 9">
    <name type="scientific">Monilinia laxa</name>
    <name type="common">Brown rot fungus</name>
    <name type="synonym">Sclerotinia laxa</name>
    <dbReference type="NCBI Taxonomy" id="61186"/>
    <lineage>
        <taxon>Eukaryota</taxon>
        <taxon>Fungi</taxon>
        <taxon>Dikarya</taxon>
        <taxon>Ascomycota</taxon>
        <taxon>Pezizomycotina</taxon>
        <taxon>Leotiomycetes</taxon>
        <taxon>Helotiales</taxon>
        <taxon>Sclerotiniaceae</taxon>
        <taxon>Monilinia</taxon>
    </lineage>
</organism>
<protein>
    <recommendedName>
        <fullName evidence="5">MMS19 nucleotide excision repair protein</fullName>
    </recommendedName>
</protein>
<keyword evidence="5" id="KW-0234">DNA repair</keyword>
<dbReference type="InterPro" id="IPR024687">
    <property type="entry name" value="MMS19_C"/>
</dbReference>
<dbReference type="AlphaFoldDB" id="A0A5N6JT02"/>
<proteinExistence type="inferred from homology"/>
<comment type="function">
    <text evidence="5">Key component of the cytosolic iron-sulfur protein assembly (CIA) complex, a multiprotein complex that mediates the incorporation of iron-sulfur cluster into apoproteins specifically involved in DNA metabolism and genomic integrity. In the CIA complex, MMS19 acts as an adapter between early-acting CIA components and a subset of cellular target iron-sulfur proteins.</text>
</comment>
<comment type="subcellular location">
    <subcellularLocation>
        <location evidence="1 5">Nucleus</location>
    </subcellularLocation>
</comment>
<reference evidence="8 9" key="1">
    <citation type="submission" date="2019-06" db="EMBL/GenBank/DDBJ databases">
        <title>Genome Sequence of the Brown Rot Fungal Pathogen Monilinia laxa.</title>
        <authorList>
            <person name="De Miccolis Angelini R.M."/>
            <person name="Landi L."/>
            <person name="Abate D."/>
            <person name="Pollastro S."/>
            <person name="Romanazzi G."/>
            <person name="Faretra F."/>
        </authorList>
    </citation>
    <scope>NUCLEOTIDE SEQUENCE [LARGE SCALE GENOMIC DNA]</scope>
    <source>
        <strain evidence="8 9">Mlax316</strain>
    </source>
</reference>
<dbReference type="GO" id="GO:0097361">
    <property type="term" value="C:cytosolic [4Fe-4S] assembly targeting complex"/>
    <property type="evidence" value="ECO:0007669"/>
    <property type="project" value="UniProtKB-UniRule"/>
</dbReference>